<accession>A0A1E3NF62</accession>
<reference evidence="7 8" key="1">
    <citation type="journal article" date="2016" name="Proc. Natl. Acad. Sci. U.S.A.">
        <title>Comparative genomics of biotechnologically important yeasts.</title>
        <authorList>
            <person name="Riley R."/>
            <person name="Haridas S."/>
            <person name="Wolfe K.H."/>
            <person name="Lopes M.R."/>
            <person name="Hittinger C.T."/>
            <person name="Goeker M."/>
            <person name="Salamov A.A."/>
            <person name="Wisecaver J.H."/>
            <person name="Long T.M."/>
            <person name="Calvey C.H."/>
            <person name="Aerts A.L."/>
            <person name="Barry K.W."/>
            <person name="Choi C."/>
            <person name="Clum A."/>
            <person name="Coughlan A.Y."/>
            <person name="Deshpande S."/>
            <person name="Douglass A.P."/>
            <person name="Hanson S.J."/>
            <person name="Klenk H.-P."/>
            <person name="LaButti K.M."/>
            <person name="Lapidus A."/>
            <person name="Lindquist E.A."/>
            <person name="Lipzen A.M."/>
            <person name="Meier-Kolthoff J.P."/>
            <person name="Ohm R.A."/>
            <person name="Otillar R.P."/>
            <person name="Pangilinan J.L."/>
            <person name="Peng Y."/>
            <person name="Rokas A."/>
            <person name="Rosa C.A."/>
            <person name="Scheuner C."/>
            <person name="Sibirny A.A."/>
            <person name="Slot J.C."/>
            <person name="Stielow J.B."/>
            <person name="Sun H."/>
            <person name="Kurtzman C.P."/>
            <person name="Blackwell M."/>
            <person name="Grigoriev I.V."/>
            <person name="Jeffries T.W."/>
        </authorList>
    </citation>
    <scope>NUCLEOTIDE SEQUENCE [LARGE SCALE GENOMIC DNA]</scope>
    <source>
        <strain evidence="7 8">NRRL Y-2026</strain>
    </source>
</reference>
<dbReference type="AlphaFoldDB" id="A0A1E3NF62"/>
<dbReference type="PROSITE" id="PS51382">
    <property type="entry name" value="SPX"/>
    <property type="match status" value="1"/>
</dbReference>
<evidence type="ECO:0000256" key="1">
    <source>
        <dbReference type="ARBA" id="ARBA00022723"/>
    </source>
</evidence>
<dbReference type="SUPFAM" id="SSF57850">
    <property type="entry name" value="RING/U-box"/>
    <property type="match status" value="1"/>
</dbReference>
<proteinExistence type="predicted"/>
<dbReference type="InterPro" id="IPR018957">
    <property type="entry name" value="Znf_C3HC4_RING-type"/>
</dbReference>
<dbReference type="Proteomes" id="UP000094455">
    <property type="component" value="Unassembled WGS sequence"/>
</dbReference>
<dbReference type="Gene3D" id="3.30.40.10">
    <property type="entry name" value="Zinc/RING finger domain, C3HC4 (zinc finger)"/>
    <property type="match status" value="1"/>
</dbReference>
<evidence type="ECO:0000259" key="6">
    <source>
        <dbReference type="PROSITE" id="PS51382"/>
    </source>
</evidence>
<evidence type="ECO:0000256" key="2">
    <source>
        <dbReference type="ARBA" id="ARBA00022771"/>
    </source>
</evidence>
<dbReference type="PROSITE" id="PS50089">
    <property type="entry name" value="ZF_RING_2"/>
    <property type="match status" value="1"/>
</dbReference>
<evidence type="ECO:0000313" key="8">
    <source>
        <dbReference type="Proteomes" id="UP000094455"/>
    </source>
</evidence>
<dbReference type="Pfam" id="PF00097">
    <property type="entry name" value="zf-C3HC4"/>
    <property type="match status" value="1"/>
</dbReference>
<organism evidence="7 8">
    <name type="scientific">Pichia membranifaciens NRRL Y-2026</name>
    <dbReference type="NCBI Taxonomy" id="763406"/>
    <lineage>
        <taxon>Eukaryota</taxon>
        <taxon>Fungi</taxon>
        <taxon>Dikarya</taxon>
        <taxon>Ascomycota</taxon>
        <taxon>Saccharomycotina</taxon>
        <taxon>Pichiomycetes</taxon>
        <taxon>Pichiales</taxon>
        <taxon>Pichiaceae</taxon>
        <taxon>Pichia</taxon>
    </lineage>
</organism>
<dbReference type="EMBL" id="KV454006">
    <property type="protein sequence ID" value="ODQ44759.1"/>
    <property type="molecule type" value="Genomic_DNA"/>
</dbReference>
<dbReference type="Pfam" id="PF03105">
    <property type="entry name" value="SPX"/>
    <property type="match status" value="1"/>
</dbReference>
<evidence type="ECO:0008006" key="9">
    <source>
        <dbReference type="Google" id="ProtNLM"/>
    </source>
</evidence>
<dbReference type="PROSITE" id="PS00518">
    <property type="entry name" value="ZF_RING_1"/>
    <property type="match status" value="1"/>
</dbReference>
<keyword evidence="8" id="KW-1185">Reference proteome</keyword>
<name>A0A1E3NF62_9ASCO</name>
<dbReference type="InterPro" id="IPR001841">
    <property type="entry name" value="Znf_RING"/>
</dbReference>
<evidence type="ECO:0000256" key="4">
    <source>
        <dbReference type="PROSITE-ProRule" id="PRU00175"/>
    </source>
</evidence>
<dbReference type="PANTHER" id="PTHR23327">
    <property type="entry name" value="RING FINGER PROTEIN 127"/>
    <property type="match status" value="1"/>
</dbReference>
<keyword evidence="2 4" id="KW-0863">Zinc-finger</keyword>
<dbReference type="RefSeq" id="XP_019015872.1">
    <property type="nucleotide sequence ID" value="XM_019161897.1"/>
</dbReference>
<feature type="domain" description="SPX" evidence="6">
    <location>
        <begin position="1"/>
        <end position="307"/>
    </location>
</feature>
<evidence type="ECO:0000313" key="7">
    <source>
        <dbReference type="EMBL" id="ODQ44759.1"/>
    </source>
</evidence>
<dbReference type="OrthoDB" id="5588846at2759"/>
<dbReference type="STRING" id="763406.A0A1E3NF62"/>
<sequence>MKFAKVFQQVLAEEQMPEEWKERAIQYKKLKKRINKVVAELESIGISKEDVVFHYDLEMVKSEIHPHLQVKISPLEKTLIMDRLSSLDYNYEIVPLKLRELNAGGRDSTAPALDVEDVQSVAASSAASVLSAVNPFDDSGPFYELKISLLEDTKFFQVLYDEIEDLNRFRTEQEAEIANNVEAIAHEVSYATVPKMKKTDLYVWREVFQYYIECEIFFSTAEKKAGSVDIGQSKERYLKFLQMVEDSRVLHKFHQKESVLAFGEFKSLNFQIMKISNYQTFNSLAVTKILKKFDKQTQLSSKDIFPELIISSNEMNILNGSIATDICLVISSKLLTIVPQIDDYLCPICCSIAFKPIRLRCGHLFCIRCLVKLRRKHEDKCPLCRNQCLLALTTDDLDVAQMNYMKMYFPKEVREKELENSREILEEQHVIDPNSKACLIM</sequence>
<dbReference type="GeneID" id="30178584"/>
<keyword evidence="1" id="KW-0479">Metal-binding</keyword>
<dbReference type="InterPro" id="IPR004331">
    <property type="entry name" value="SPX_dom"/>
</dbReference>
<keyword evidence="3" id="KW-0862">Zinc</keyword>
<dbReference type="InterPro" id="IPR017907">
    <property type="entry name" value="Znf_RING_CS"/>
</dbReference>
<dbReference type="GO" id="GO:0008270">
    <property type="term" value="F:zinc ion binding"/>
    <property type="evidence" value="ECO:0007669"/>
    <property type="project" value="UniProtKB-KW"/>
</dbReference>
<feature type="domain" description="RING-type" evidence="5">
    <location>
        <begin position="346"/>
        <end position="385"/>
    </location>
</feature>
<dbReference type="PANTHER" id="PTHR23327:SF51">
    <property type="entry name" value="TRANSCRIPTIONAL REGULATOR OF YEAST FORM ADHERENCE 3"/>
    <property type="match status" value="1"/>
</dbReference>
<evidence type="ECO:0000259" key="5">
    <source>
        <dbReference type="PROSITE" id="PS50089"/>
    </source>
</evidence>
<dbReference type="SMART" id="SM00184">
    <property type="entry name" value="RING"/>
    <property type="match status" value="1"/>
</dbReference>
<gene>
    <name evidence="7" type="ORF">PICMEDRAFT_18151</name>
</gene>
<evidence type="ECO:0000256" key="3">
    <source>
        <dbReference type="ARBA" id="ARBA00022833"/>
    </source>
</evidence>
<protein>
    <recommendedName>
        <fullName evidence="9">RING-type domain-containing protein</fullName>
    </recommendedName>
</protein>
<dbReference type="InterPro" id="IPR013083">
    <property type="entry name" value="Znf_RING/FYVE/PHD"/>
</dbReference>